<dbReference type="Pfam" id="PF04892">
    <property type="entry name" value="VanZ"/>
    <property type="match status" value="1"/>
</dbReference>
<dbReference type="InterPro" id="IPR053150">
    <property type="entry name" value="Teicoplanin_resist-assoc"/>
</dbReference>
<feature type="transmembrane region" description="Helical" evidence="1">
    <location>
        <begin position="40"/>
        <end position="60"/>
    </location>
</feature>
<proteinExistence type="predicted"/>
<feature type="transmembrane region" description="Helical" evidence="1">
    <location>
        <begin position="321"/>
        <end position="337"/>
    </location>
</feature>
<dbReference type="InterPro" id="IPR006976">
    <property type="entry name" value="VanZ-like"/>
</dbReference>
<accession>A0A4R6DPZ3</accession>
<name>A0A4R6DPZ3_9MICO</name>
<feature type="transmembrane region" description="Helical" evidence="1">
    <location>
        <begin position="106"/>
        <end position="124"/>
    </location>
</feature>
<keyword evidence="1" id="KW-0812">Transmembrane</keyword>
<feature type="transmembrane region" description="Helical" evidence="1">
    <location>
        <begin position="6"/>
        <end position="28"/>
    </location>
</feature>
<evidence type="ECO:0000313" key="4">
    <source>
        <dbReference type="Proteomes" id="UP000295764"/>
    </source>
</evidence>
<feature type="domain" description="VanZ-like" evidence="2">
    <location>
        <begin position="48"/>
        <end position="191"/>
    </location>
</feature>
<dbReference type="PANTHER" id="PTHR36834">
    <property type="entry name" value="MEMBRANE PROTEIN-RELATED"/>
    <property type="match status" value="1"/>
</dbReference>
<evidence type="ECO:0000313" key="3">
    <source>
        <dbReference type="EMBL" id="TDN46509.1"/>
    </source>
</evidence>
<dbReference type="PANTHER" id="PTHR36834:SF1">
    <property type="entry name" value="INTEGRAL MEMBRANE PROTEIN"/>
    <property type="match status" value="1"/>
</dbReference>
<evidence type="ECO:0000256" key="1">
    <source>
        <dbReference type="SAM" id="Phobius"/>
    </source>
</evidence>
<gene>
    <name evidence="3" type="ORF">EDF64_101375</name>
</gene>
<dbReference type="OrthoDB" id="4822551at2"/>
<dbReference type="Proteomes" id="UP000295764">
    <property type="component" value="Unassembled WGS sequence"/>
</dbReference>
<feature type="transmembrane region" description="Helical" evidence="1">
    <location>
        <begin position="175"/>
        <end position="196"/>
    </location>
</feature>
<organism evidence="3 4">
    <name type="scientific">Curtobacterium flaccumfaciens</name>
    <dbReference type="NCBI Taxonomy" id="2035"/>
    <lineage>
        <taxon>Bacteria</taxon>
        <taxon>Bacillati</taxon>
        <taxon>Actinomycetota</taxon>
        <taxon>Actinomycetes</taxon>
        <taxon>Micrococcales</taxon>
        <taxon>Microbacteriaceae</taxon>
        <taxon>Curtobacterium</taxon>
    </lineage>
</organism>
<dbReference type="AlphaFoldDB" id="A0A4R6DPZ3"/>
<dbReference type="RefSeq" id="WP_133518379.1">
    <property type="nucleotide sequence ID" value="NZ_SNVW01000001.1"/>
</dbReference>
<keyword evidence="1" id="KW-1133">Transmembrane helix</keyword>
<dbReference type="EMBL" id="SNVW01000001">
    <property type="protein sequence ID" value="TDN46509.1"/>
    <property type="molecule type" value="Genomic_DNA"/>
</dbReference>
<reference evidence="3 4" key="1">
    <citation type="submission" date="2019-03" db="EMBL/GenBank/DDBJ databases">
        <title>Genomic analyses of the natural microbiome of Caenorhabditis elegans.</title>
        <authorList>
            <person name="Samuel B."/>
        </authorList>
    </citation>
    <scope>NUCLEOTIDE SEQUENCE [LARGE SCALE GENOMIC DNA]</scope>
    <source>
        <strain evidence="3 4">JUb65</strain>
    </source>
</reference>
<keyword evidence="1" id="KW-0472">Membrane</keyword>
<protein>
    <submittedName>
        <fullName evidence="3">Glycopeptide antibiotics resistance protein</fullName>
    </submittedName>
</protein>
<feature type="transmembrane region" description="Helical" evidence="1">
    <location>
        <begin position="217"/>
        <end position="243"/>
    </location>
</feature>
<evidence type="ECO:0000259" key="2">
    <source>
        <dbReference type="Pfam" id="PF04892"/>
    </source>
</evidence>
<sequence>MTSATPALLALLVGSAIAIAGLVPWAALQYRRRGTLGIGNAVLAFLAVVYGLALVTYTLLPLPDTSEVAAVCRSASGPQLTPFAFVGDIAKEGGLSGPRSLLGNPAAAQVVFNVVLFVPLGMLVRHVFLHGRFVAGVVVGTVAGFAVSLLIECTQLTGDWFLYPCAYRLFDVDDLFANTLGALVGTLVSPVLWILTRHRGESTAGVPRPVTVWRRGFGMFCDLLAVTLTSGALVSVTSLAFALAGHDLRSTLARVLLATLPFVAPALQLVLVLTTGRTLGEAVVRLRPEPRPSGWQRLVRWAAGSGGWATVSAAAFPLSGLLAFALAVAALIGLVATRDRRGFANAVARLGVQDERAPDETVRTVGAADVTS</sequence>
<comment type="caution">
    <text evidence="3">The sequence shown here is derived from an EMBL/GenBank/DDBJ whole genome shotgun (WGS) entry which is preliminary data.</text>
</comment>
<feature type="transmembrane region" description="Helical" evidence="1">
    <location>
        <begin position="133"/>
        <end position="151"/>
    </location>
</feature>